<feature type="transmembrane region" description="Helical" evidence="16">
    <location>
        <begin position="300"/>
        <end position="325"/>
    </location>
</feature>
<dbReference type="GO" id="GO:0008137">
    <property type="term" value="F:NADH dehydrogenase (ubiquinone) activity"/>
    <property type="evidence" value="ECO:0007669"/>
    <property type="project" value="UniProtKB-UniRule"/>
</dbReference>
<feature type="transmembrane region" description="Helical" evidence="16">
    <location>
        <begin position="276"/>
        <end position="294"/>
    </location>
</feature>
<evidence type="ECO:0000256" key="8">
    <source>
        <dbReference type="ARBA" id="ARBA00022967"/>
    </source>
</evidence>
<dbReference type="InterPro" id="IPR003918">
    <property type="entry name" value="NADH_UbQ_OxRdtase"/>
</dbReference>
<feature type="transmembrane region" description="Helical" evidence="16">
    <location>
        <begin position="346"/>
        <end position="367"/>
    </location>
</feature>
<evidence type="ECO:0000256" key="5">
    <source>
        <dbReference type="ARBA" id="ARBA00022448"/>
    </source>
</evidence>
<keyword evidence="17" id="KW-0732">Signal</keyword>
<evidence type="ECO:0000256" key="15">
    <source>
        <dbReference type="ARBA" id="ARBA00049551"/>
    </source>
</evidence>
<feature type="domain" description="NADH:ubiquinone oxidoreductase chain 4 N-terminal" evidence="19">
    <location>
        <begin position="4"/>
        <end position="104"/>
    </location>
</feature>
<evidence type="ECO:0000256" key="12">
    <source>
        <dbReference type="ARBA" id="ARBA00023075"/>
    </source>
</evidence>
<gene>
    <name evidence="20" type="primary">NAD4</name>
</gene>
<keyword evidence="5 16" id="KW-0813">Transport</keyword>
<dbReference type="GO" id="GO:0048039">
    <property type="term" value="F:ubiquinone binding"/>
    <property type="evidence" value="ECO:0007669"/>
    <property type="project" value="TreeGrafter"/>
</dbReference>
<sequence>MGLLVFMVLSLSCVMFLSKKDQTTAVTNSFGIWSAFSLTYWVGSGISWESSSELFCLDIFSSTLVSLTLWVCGISILASSASLSLRGMFNSFWFMVTLLCFLLVQCFMVNTLAMFYVLFESTLVPMVCIIGIWGGQFERISSIQYIAAYTMGGSLPLLLVIMYMELSTGSSFMWFVGASMSFSWAFWAACFLGFLIKLPAFPFHTWLPKAHVQAPVGGSVILAGILLKLGGYGITRVMMMFSYTLESFGMLVISFSLYGSVYGAVMCIRQSDVKKLIAFSSVSHMAFPVIGLFSCTEVGLVGAYIMLVSHGFISSGLFVLCGMNSELVHSRKIKAMNEGVRMTPPLGFLWLMMIMLNLGVPPCPVIISEILSLVSAIALWPWIFIPLAMYFVMSGAYSFSLYCQLTRKGPKNVIEVLFDQVASKDVKALLFLVYPLAEVLVKWDLWVVV</sequence>
<dbReference type="GO" id="GO:0042773">
    <property type="term" value="P:ATP synthesis coupled electron transport"/>
    <property type="evidence" value="ECO:0007669"/>
    <property type="project" value="InterPro"/>
</dbReference>
<evidence type="ECO:0000256" key="2">
    <source>
        <dbReference type="ARBA" id="ARBA00009025"/>
    </source>
</evidence>
<feature type="transmembrane region" description="Helical" evidence="16">
    <location>
        <begin position="379"/>
        <end position="402"/>
    </location>
</feature>
<dbReference type="PANTHER" id="PTHR43507:SF20">
    <property type="entry name" value="NADH-UBIQUINONE OXIDOREDUCTASE CHAIN 4"/>
    <property type="match status" value="1"/>
</dbReference>
<evidence type="ECO:0000256" key="14">
    <source>
        <dbReference type="ARBA" id="ARBA00023136"/>
    </source>
</evidence>
<dbReference type="PANTHER" id="PTHR43507">
    <property type="entry name" value="NADH-UBIQUINONE OXIDOREDUCTASE CHAIN 4"/>
    <property type="match status" value="1"/>
</dbReference>
<feature type="chain" id="PRO_5016823211" description="NADH-ubiquinone oxidoreductase chain 4" evidence="17">
    <location>
        <begin position="26"/>
        <end position="449"/>
    </location>
</feature>
<evidence type="ECO:0000256" key="6">
    <source>
        <dbReference type="ARBA" id="ARBA00022660"/>
    </source>
</evidence>
<dbReference type="Pfam" id="PF01059">
    <property type="entry name" value="Oxidored_q5_N"/>
    <property type="match status" value="1"/>
</dbReference>
<keyword evidence="6 16" id="KW-0679">Respiratory chain</keyword>
<feature type="signal peptide" evidence="17">
    <location>
        <begin position="1"/>
        <end position="25"/>
    </location>
</feature>
<keyword evidence="10 16" id="KW-1133">Transmembrane helix</keyword>
<comment type="function">
    <text evidence="16">Core subunit of the mitochondrial membrane respiratory chain NADH dehydrogenase (Complex I) which catalyzes electron transfer from NADH through the respiratory chain, using ubiquinone as an electron acceptor. Essential for the catalytic activity and assembly of complex I.</text>
</comment>
<comment type="catalytic activity">
    <reaction evidence="15 16">
        <text>a ubiquinone + NADH + 5 H(+)(in) = a ubiquinol + NAD(+) + 4 H(+)(out)</text>
        <dbReference type="Rhea" id="RHEA:29091"/>
        <dbReference type="Rhea" id="RHEA-COMP:9565"/>
        <dbReference type="Rhea" id="RHEA-COMP:9566"/>
        <dbReference type="ChEBI" id="CHEBI:15378"/>
        <dbReference type="ChEBI" id="CHEBI:16389"/>
        <dbReference type="ChEBI" id="CHEBI:17976"/>
        <dbReference type="ChEBI" id="CHEBI:57540"/>
        <dbReference type="ChEBI" id="CHEBI:57945"/>
        <dbReference type="EC" id="7.1.1.2"/>
    </reaction>
</comment>
<comment type="similarity">
    <text evidence="2 16">Belongs to the complex I subunit 4 family.</text>
</comment>
<geneLocation type="mitochondrion" evidence="20"/>
<keyword evidence="14 16" id="KW-0472">Membrane</keyword>
<evidence type="ECO:0000256" key="17">
    <source>
        <dbReference type="SAM" id="SignalP"/>
    </source>
</evidence>
<protein>
    <recommendedName>
        <fullName evidence="4 16">NADH-ubiquinone oxidoreductase chain 4</fullName>
        <ecNumber evidence="3 16">7.1.1.2</ecNumber>
    </recommendedName>
</protein>
<dbReference type="GO" id="GO:0003954">
    <property type="term" value="F:NADH dehydrogenase activity"/>
    <property type="evidence" value="ECO:0007669"/>
    <property type="project" value="TreeGrafter"/>
</dbReference>
<dbReference type="InterPro" id="IPR001750">
    <property type="entry name" value="ND/Mrp_TM"/>
</dbReference>
<feature type="domain" description="NADH:quinone oxidoreductase/Mrp antiporter transmembrane" evidence="18">
    <location>
        <begin position="111"/>
        <end position="387"/>
    </location>
</feature>
<keyword evidence="9 16" id="KW-0249">Electron transport</keyword>
<evidence type="ECO:0000256" key="3">
    <source>
        <dbReference type="ARBA" id="ARBA00012944"/>
    </source>
</evidence>
<evidence type="ECO:0000256" key="11">
    <source>
        <dbReference type="ARBA" id="ARBA00023027"/>
    </source>
</evidence>
<feature type="transmembrane region" description="Helical" evidence="16">
    <location>
        <begin position="59"/>
        <end position="79"/>
    </location>
</feature>
<dbReference type="AlphaFoldDB" id="A0A343WU84"/>
<accession>A0A343WU84</accession>
<name>A0A343WU84_9BIVA</name>
<proteinExistence type="inferred from homology"/>
<evidence type="ECO:0000256" key="1">
    <source>
        <dbReference type="ARBA" id="ARBA00004225"/>
    </source>
</evidence>
<feature type="transmembrane region" description="Helical" evidence="16">
    <location>
        <begin position="172"/>
        <end position="196"/>
    </location>
</feature>
<dbReference type="EC" id="7.1.1.2" evidence="3 16"/>
<feature type="transmembrane region" description="Helical" evidence="16">
    <location>
        <begin position="146"/>
        <end position="166"/>
    </location>
</feature>
<evidence type="ECO:0000256" key="13">
    <source>
        <dbReference type="ARBA" id="ARBA00023128"/>
    </source>
</evidence>
<keyword evidence="13 16" id="KW-0496">Mitochondrion</keyword>
<dbReference type="GO" id="GO:0031966">
    <property type="term" value="C:mitochondrial membrane"/>
    <property type="evidence" value="ECO:0007669"/>
    <property type="project" value="UniProtKB-SubCell"/>
</dbReference>
<evidence type="ECO:0000256" key="10">
    <source>
        <dbReference type="ARBA" id="ARBA00022989"/>
    </source>
</evidence>
<comment type="subcellular location">
    <subcellularLocation>
        <location evidence="1 16">Mitochondrion membrane</location>
        <topology evidence="1 16">Multi-pass membrane protein</topology>
    </subcellularLocation>
</comment>
<keyword evidence="8" id="KW-1278">Translocase</keyword>
<feature type="transmembrane region" description="Helical" evidence="16">
    <location>
        <begin position="240"/>
        <end position="264"/>
    </location>
</feature>
<dbReference type="Pfam" id="PF00361">
    <property type="entry name" value="Proton_antipo_M"/>
    <property type="match status" value="1"/>
</dbReference>
<reference evidence="20" key="1">
    <citation type="journal article" date="2018" name="Mitochondrial DNA Part B Resour">
        <title>The complete mitochondrial DNA of the tropical oyster Crassostrea belcheri from the Can Gio mangrove in Vietnam.</title>
        <authorList>
            <person name="Gastineau R."/>
            <person name="Nguyen D.-H."/>
            <person name="Lemieux C."/>
            <person name="Turmel M."/>
            <person name="Tremblay R."/>
            <person name="Nguyen V.D."/>
        </authorList>
    </citation>
    <scope>NUCLEOTIDE SEQUENCE</scope>
</reference>
<evidence type="ECO:0000313" key="20">
    <source>
        <dbReference type="EMBL" id="AWE09674.1"/>
    </source>
</evidence>
<keyword evidence="7 16" id="KW-0812">Transmembrane</keyword>
<dbReference type="InterPro" id="IPR000260">
    <property type="entry name" value="NADH4_N"/>
</dbReference>
<feature type="transmembrane region" description="Helical" evidence="16">
    <location>
        <begin position="91"/>
        <end position="110"/>
    </location>
</feature>
<organism evidence="20">
    <name type="scientific">Magallana belcheri</name>
    <dbReference type="NCBI Taxonomy" id="36929"/>
    <lineage>
        <taxon>Eukaryota</taxon>
        <taxon>Metazoa</taxon>
        <taxon>Spiralia</taxon>
        <taxon>Lophotrochozoa</taxon>
        <taxon>Mollusca</taxon>
        <taxon>Bivalvia</taxon>
        <taxon>Autobranchia</taxon>
        <taxon>Pteriomorphia</taxon>
        <taxon>Ostreida</taxon>
        <taxon>Ostreoidea</taxon>
        <taxon>Ostreidae</taxon>
        <taxon>Magallana</taxon>
    </lineage>
</organism>
<evidence type="ECO:0000256" key="16">
    <source>
        <dbReference type="RuleBase" id="RU003297"/>
    </source>
</evidence>
<evidence type="ECO:0000256" key="4">
    <source>
        <dbReference type="ARBA" id="ARBA00021006"/>
    </source>
</evidence>
<evidence type="ECO:0000259" key="18">
    <source>
        <dbReference type="Pfam" id="PF00361"/>
    </source>
</evidence>
<dbReference type="PRINTS" id="PR01437">
    <property type="entry name" value="NUOXDRDTASE4"/>
</dbReference>
<feature type="transmembrane region" description="Helical" evidence="16">
    <location>
        <begin position="116"/>
        <end position="134"/>
    </location>
</feature>
<evidence type="ECO:0000256" key="9">
    <source>
        <dbReference type="ARBA" id="ARBA00022982"/>
    </source>
</evidence>
<evidence type="ECO:0000259" key="19">
    <source>
        <dbReference type="Pfam" id="PF01059"/>
    </source>
</evidence>
<keyword evidence="12 16" id="KW-0830">Ubiquinone</keyword>
<dbReference type="GO" id="GO:0015990">
    <property type="term" value="P:electron transport coupled proton transport"/>
    <property type="evidence" value="ECO:0007669"/>
    <property type="project" value="TreeGrafter"/>
</dbReference>
<evidence type="ECO:0000256" key="7">
    <source>
        <dbReference type="ARBA" id="ARBA00022692"/>
    </source>
</evidence>
<feature type="transmembrane region" description="Helical" evidence="16">
    <location>
        <begin position="216"/>
        <end position="234"/>
    </location>
</feature>
<dbReference type="EMBL" id="MH051332">
    <property type="protein sequence ID" value="AWE09674.1"/>
    <property type="molecule type" value="Genomic_DNA"/>
</dbReference>
<keyword evidence="11 16" id="KW-0520">NAD</keyword>